<comment type="caution">
    <text evidence="2">The sequence shown here is derived from an EMBL/GenBank/DDBJ whole genome shotgun (WGS) entry which is preliminary data.</text>
</comment>
<feature type="transmembrane region" description="Helical" evidence="1">
    <location>
        <begin position="22"/>
        <end position="45"/>
    </location>
</feature>
<gene>
    <name evidence="2" type="ORF">MF672_017815</name>
</gene>
<feature type="transmembrane region" description="Helical" evidence="1">
    <location>
        <begin position="159"/>
        <end position="178"/>
    </location>
</feature>
<dbReference type="EMBL" id="JAKRKC020000001">
    <property type="protein sequence ID" value="MCK2215631.1"/>
    <property type="molecule type" value="Genomic_DNA"/>
</dbReference>
<keyword evidence="3" id="KW-1185">Reference proteome</keyword>
<keyword evidence="1" id="KW-0812">Transmembrane</keyword>
<feature type="transmembrane region" description="Helical" evidence="1">
    <location>
        <begin position="220"/>
        <end position="242"/>
    </location>
</feature>
<protein>
    <submittedName>
        <fullName evidence="2">ABC transporter permease</fullName>
    </submittedName>
</protein>
<evidence type="ECO:0000256" key="1">
    <source>
        <dbReference type="SAM" id="Phobius"/>
    </source>
</evidence>
<feature type="transmembrane region" description="Helical" evidence="1">
    <location>
        <begin position="190"/>
        <end position="208"/>
    </location>
</feature>
<accession>A0ABT0FTI8</accession>
<keyword evidence="1" id="KW-1133">Transmembrane helix</keyword>
<evidence type="ECO:0000313" key="2">
    <source>
        <dbReference type="EMBL" id="MCK2215631.1"/>
    </source>
</evidence>
<organism evidence="2 3">
    <name type="scientific">Actinomadura luzonensis</name>
    <dbReference type="NCBI Taxonomy" id="2805427"/>
    <lineage>
        <taxon>Bacteria</taxon>
        <taxon>Bacillati</taxon>
        <taxon>Actinomycetota</taxon>
        <taxon>Actinomycetes</taxon>
        <taxon>Streptosporangiales</taxon>
        <taxon>Thermomonosporaceae</taxon>
        <taxon>Actinomadura</taxon>
    </lineage>
</organism>
<dbReference type="RefSeq" id="WP_242382623.1">
    <property type="nucleotide sequence ID" value="NZ_JAKRKC020000001.1"/>
</dbReference>
<reference evidence="2 3" key="1">
    <citation type="submission" date="2022-04" db="EMBL/GenBank/DDBJ databases">
        <title>Genome draft of Actinomadura sp. ATCC 31491.</title>
        <authorList>
            <person name="Shi X."/>
            <person name="Du Y."/>
        </authorList>
    </citation>
    <scope>NUCLEOTIDE SEQUENCE [LARGE SCALE GENOMIC DNA]</scope>
    <source>
        <strain evidence="2 3">ATCC 31491</strain>
    </source>
</reference>
<feature type="transmembrane region" description="Helical" evidence="1">
    <location>
        <begin position="305"/>
        <end position="326"/>
    </location>
</feature>
<sequence length="351" mass="35159">MTVPSPPPAPAAHHGRAGVPPVILVPTLVGLVIGTLFVTIFLAAFHTPEPHDLPVGIVGPAGQVEGVERALAATAPGTIAFTGYASAAAARDAVEHRRVYGAYVLPGQGTDARLLYAGANGPAVTSTLEGVFGAVTGPAALRTQDVVPTSSGDTRGLSVFYAGFGLVLAGYLFGLISFQMAPRLHLRARLLSLAAFSVLGGATAALIAGRTGFGALPGDLAAVMAVTILLAMAVGSATLLLMRVGGPAGTLLSSLVLLILGNATSGGILPPAYLPGWLRPLSDVLPVGLGVRALQGVSYFGGDGYARGLVLLVVWAVAGIAAVHALDVAARRRGRVGAGKGLARPAPAAPH</sequence>
<keyword evidence="1" id="KW-0472">Membrane</keyword>
<dbReference type="Proteomes" id="UP001317259">
    <property type="component" value="Unassembled WGS sequence"/>
</dbReference>
<evidence type="ECO:0000313" key="3">
    <source>
        <dbReference type="Proteomes" id="UP001317259"/>
    </source>
</evidence>
<proteinExistence type="predicted"/>
<name>A0ABT0FTI8_9ACTN</name>
<feature type="transmembrane region" description="Helical" evidence="1">
    <location>
        <begin position="254"/>
        <end position="274"/>
    </location>
</feature>